<sequence>MEYHFIEGTWEEVLAHTPELSGHRVRVTILENEPLETHSLSPKNLAEALMGRVGRLSFDVPDFANKAEDLFTDILVEKHKRRFDSDPL</sequence>
<protein>
    <submittedName>
        <fullName evidence="1">Uncharacterized protein</fullName>
    </submittedName>
</protein>
<proteinExistence type="predicted"/>
<dbReference type="RefSeq" id="WP_106459594.1">
    <property type="nucleotide sequence ID" value="NZ_PXOH01000081.1"/>
</dbReference>
<dbReference type="EMBL" id="PXOH01000081">
    <property type="protein sequence ID" value="PSF27797.1"/>
    <property type="molecule type" value="Genomic_DNA"/>
</dbReference>
<organism evidence="1 2">
    <name type="scientific">Aphanothece hegewaldii CCALA 016</name>
    <dbReference type="NCBI Taxonomy" id="2107694"/>
    <lineage>
        <taxon>Bacteria</taxon>
        <taxon>Bacillati</taxon>
        <taxon>Cyanobacteriota</taxon>
        <taxon>Cyanophyceae</taxon>
        <taxon>Oscillatoriophycideae</taxon>
        <taxon>Chroococcales</taxon>
        <taxon>Aphanothecaceae</taxon>
        <taxon>Aphanothece</taxon>
    </lineage>
</organism>
<dbReference type="Proteomes" id="UP000239001">
    <property type="component" value="Unassembled WGS sequence"/>
</dbReference>
<gene>
    <name evidence="1" type="ORF">C7H19_24885</name>
</gene>
<dbReference type="OrthoDB" id="583393at2"/>
<reference evidence="1 2" key="2">
    <citation type="submission" date="2018-03" db="EMBL/GenBank/DDBJ databases">
        <authorList>
            <person name="Keele B.F."/>
        </authorList>
    </citation>
    <scope>NUCLEOTIDE SEQUENCE [LARGE SCALE GENOMIC DNA]</scope>
    <source>
        <strain evidence="1 2">CCALA 016</strain>
    </source>
</reference>
<evidence type="ECO:0000313" key="2">
    <source>
        <dbReference type="Proteomes" id="UP000239001"/>
    </source>
</evidence>
<evidence type="ECO:0000313" key="1">
    <source>
        <dbReference type="EMBL" id="PSF27797.1"/>
    </source>
</evidence>
<accession>A0A2T1LQG7</accession>
<name>A0A2T1LQG7_9CHRO</name>
<reference evidence="1 2" key="1">
    <citation type="submission" date="2018-03" db="EMBL/GenBank/DDBJ databases">
        <title>The ancient ancestry and fast evolution of plastids.</title>
        <authorList>
            <person name="Moore K.R."/>
            <person name="Magnabosco C."/>
            <person name="Momper L."/>
            <person name="Gold D.A."/>
            <person name="Bosak T."/>
            <person name="Fournier G.P."/>
        </authorList>
    </citation>
    <scope>NUCLEOTIDE SEQUENCE [LARGE SCALE GENOMIC DNA]</scope>
    <source>
        <strain evidence="1 2">CCALA 016</strain>
    </source>
</reference>
<comment type="caution">
    <text evidence="1">The sequence shown here is derived from an EMBL/GenBank/DDBJ whole genome shotgun (WGS) entry which is preliminary data.</text>
</comment>
<keyword evidence="2" id="KW-1185">Reference proteome</keyword>
<dbReference type="AlphaFoldDB" id="A0A2T1LQG7"/>